<evidence type="ECO:0000256" key="4">
    <source>
        <dbReference type="ARBA" id="ARBA00022553"/>
    </source>
</evidence>
<dbReference type="PROSITE" id="PS50885">
    <property type="entry name" value="HAMP"/>
    <property type="match status" value="1"/>
</dbReference>
<evidence type="ECO:0000256" key="10">
    <source>
        <dbReference type="ARBA" id="ARBA00023136"/>
    </source>
</evidence>
<name>A0ABW4S2H5_9RHOB</name>
<dbReference type="InterPro" id="IPR036097">
    <property type="entry name" value="HisK_dim/P_sf"/>
</dbReference>
<dbReference type="InterPro" id="IPR003660">
    <property type="entry name" value="HAMP_dom"/>
</dbReference>
<evidence type="ECO:0000256" key="3">
    <source>
        <dbReference type="ARBA" id="ARBA00012438"/>
    </source>
</evidence>
<keyword evidence="4" id="KW-0597">Phosphoprotein</keyword>
<keyword evidence="8 11" id="KW-1133">Transmembrane helix</keyword>
<keyword evidence="9" id="KW-0902">Two-component regulatory system</keyword>
<dbReference type="PANTHER" id="PTHR45436:SF15">
    <property type="entry name" value="SENSOR HISTIDINE KINASE CUSS"/>
    <property type="match status" value="1"/>
</dbReference>
<evidence type="ECO:0000256" key="5">
    <source>
        <dbReference type="ARBA" id="ARBA00022679"/>
    </source>
</evidence>
<protein>
    <recommendedName>
        <fullName evidence="3">histidine kinase</fullName>
        <ecNumber evidence="3">2.7.13.3</ecNumber>
    </recommendedName>
</protein>
<keyword evidence="6 11" id="KW-0812">Transmembrane</keyword>
<dbReference type="SUPFAM" id="SSF55874">
    <property type="entry name" value="ATPase domain of HSP90 chaperone/DNA topoisomerase II/histidine kinase"/>
    <property type="match status" value="1"/>
</dbReference>
<dbReference type="InterPro" id="IPR003661">
    <property type="entry name" value="HisK_dim/P_dom"/>
</dbReference>
<dbReference type="EMBL" id="JBHUGH010000002">
    <property type="protein sequence ID" value="MFD1911298.1"/>
    <property type="molecule type" value="Genomic_DNA"/>
</dbReference>
<keyword evidence="15" id="KW-1185">Reference proteome</keyword>
<comment type="catalytic activity">
    <reaction evidence="1">
        <text>ATP + protein L-histidine = ADP + protein N-phospho-L-histidine.</text>
        <dbReference type="EC" id="2.7.13.3"/>
    </reaction>
</comment>
<evidence type="ECO:0000256" key="7">
    <source>
        <dbReference type="ARBA" id="ARBA00022777"/>
    </source>
</evidence>
<evidence type="ECO:0000259" key="12">
    <source>
        <dbReference type="PROSITE" id="PS50109"/>
    </source>
</evidence>
<keyword evidence="5" id="KW-0808">Transferase</keyword>
<dbReference type="Gene3D" id="1.10.287.130">
    <property type="match status" value="1"/>
</dbReference>
<evidence type="ECO:0000256" key="6">
    <source>
        <dbReference type="ARBA" id="ARBA00022692"/>
    </source>
</evidence>
<dbReference type="PROSITE" id="PS50109">
    <property type="entry name" value="HIS_KIN"/>
    <property type="match status" value="1"/>
</dbReference>
<comment type="caution">
    <text evidence="14">The sequence shown here is derived from an EMBL/GenBank/DDBJ whole genome shotgun (WGS) entry which is preliminary data.</text>
</comment>
<dbReference type="SMART" id="SM00388">
    <property type="entry name" value="HisKA"/>
    <property type="match status" value="1"/>
</dbReference>
<reference evidence="15" key="1">
    <citation type="journal article" date="2019" name="Int. J. Syst. Evol. Microbiol.">
        <title>The Global Catalogue of Microorganisms (GCM) 10K type strain sequencing project: providing services to taxonomists for standard genome sequencing and annotation.</title>
        <authorList>
            <consortium name="The Broad Institute Genomics Platform"/>
            <consortium name="The Broad Institute Genome Sequencing Center for Infectious Disease"/>
            <person name="Wu L."/>
            <person name="Ma J."/>
        </authorList>
    </citation>
    <scope>NUCLEOTIDE SEQUENCE [LARGE SCALE GENOMIC DNA]</scope>
    <source>
        <strain evidence="15">CGMCC 4.7242</strain>
    </source>
</reference>
<evidence type="ECO:0000313" key="15">
    <source>
        <dbReference type="Proteomes" id="UP001597353"/>
    </source>
</evidence>
<gene>
    <name evidence="14" type="ORF">ACFSGJ_03605</name>
</gene>
<evidence type="ECO:0000256" key="8">
    <source>
        <dbReference type="ARBA" id="ARBA00022989"/>
    </source>
</evidence>
<feature type="domain" description="Histidine kinase" evidence="12">
    <location>
        <begin position="244"/>
        <end position="444"/>
    </location>
</feature>
<evidence type="ECO:0000256" key="9">
    <source>
        <dbReference type="ARBA" id="ARBA00023012"/>
    </source>
</evidence>
<feature type="transmembrane region" description="Helical" evidence="11">
    <location>
        <begin position="162"/>
        <end position="182"/>
    </location>
</feature>
<sequence length="448" mass="48202">MRQLARGSIQVRLAWRLILLQVAALTIFAVIVGLPWLENRTEPRLDEKVIDQILEAFDNGGEGFGFDPGPKLRRMMEDHPQFWFQARRADGVVASHGTPPAGLADILPRLIAGQGLDIRWTHDGLEMIGESRRSPAGPITILTGGGGEISPFHEFLVDAKSYYLSLVGLLGLLTAIVIPVLLRREFRPISRVEHEAARIDIDRPGTRLDISGVPGELTGLVGAMNAALSRLDEGIDKRKRFLATAAHELRTPIAILMLRIETMPAGEERTRLLLDVSRLALLANQLLDWYRVESDARAAQPVDLPAVVAEALADIAPIAIAADCFLSLSTPDAPVRILADPQALTRVVINLVQNAIAHGGQGTSISVEVDDRGTLRIGDDGPGIAAADQPHVFDPFFRATGAGTGAGLGLNLVRDIVLHYGGKVRVATAPQGGALFIVQFPLTSDQAG</sequence>
<dbReference type="Pfam" id="PF00512">
    <property type="entry name" value="HisKA"/>
    <property type="match status" value="1"/>
</dbReference>
<evidence type="ECO:0000256" key="11">
    <source>
        <dbReference type="SAM" id="Phobius"/>
    </source>
</evidence>
<dbReference type="InterPro" id="IPR004358">
    <property type="entry name" value="Sig_transdc_His_kin-like_C"/>
</dbReference>
<dbReference type="CDD" id="cd00082">
    <property type="entry name" value="HisKA"/>
    <property type="match status" value="1"/>
</dbReference>
<dbReference type="GO" id="GO:0016301">
    <property type="term" value="F:kinase activity"/>
    <property type="evidence" value="ECO:0007669"/>
    <property type="project" value="UniProtKB-KW"/>
</dbReference>
<evidence type="ECO:0000256" key="1">
    <source>
        <dbReference type="ARBA" id="ARBA00000085"/>
    </source>
</evidence>
<dbReference type="Proteomes" id="UP001597353">
    <property type="component" value="Unassembled WGS sequence"/>
</dbReference>
<dbReference type="RefSeq" id="WP_390259571.1">
    <property type="nucleotide sequence ID" value="NZ_JBHUGH010000002.1"/>
</dbReference>
<dbReference type="Pfam" id="PF02518">
    <property type="entry name" value="HATPase_c"/>
    <property type="match status" value="1"/>
</dbReference>
<dbReference type="PRINTS" id="PR00344">
    <property type="entry name" value="BCTRLSENSOR"/>
</dbReference>
<dbReference type="EC" id="2.7.13.3" evidence="3"/>
<organism evidence="14 15">
    <name type="scientific">Halodurantibacterium flavum</name>
    <dbReference type="NCBI Taxonomy" id="1382802"/>
    <lineage>
        <taxon>Bacteria</taxon>
        <taxon>Pseudomonadati</taxon>
        <taxon>Pseudomonadota</taxon>
        <taxon>Alphaproteobacteria</taxon>
        <taxon>Rhodobacterales</taxon>
        <taxon>Paracoccaceae</taxon>
        <taxon>Halodurantibacterium</taxon>
    </lineage>
</organism>
<dbReference type="Gene3D" id="3.30.565.10">
    <property type="entry name" value="Histidine kinase-like ATPase, C-terminal domain"/>
    <property type="match status" value="1"/>
</dbReference>
<keyword evidence="7 14" id="KW-0418">Kinase</keyword>
<proteinExistence type="predicted"/>
<dbReference type="InterPro" id="IPR050428">
    <property type="entry name" value="TCS_sensor_his_kinase"/>
</dbReference>
<feature type="domain" description="HAMP" evidence="13">
    <location>
        <begin position="183"/>
        <end position="236"/>
    </location>
</feature>
<dbReference type="SMART" id="SM00387">
    <property type="entry name" value="HATPase_c"/>
    <property type="match status" value="1"/>
</dbReference>
<dbReference type="InterPro" id="IPR003594">
    <property type="entry name" value="HATPase_dom"/>
</dbReference>
<evidence type="ECO:0000256" key="2">
    <source>
        <dbReference type="ARBA" id="ARBA00004141"/>
    </source>
</evidence>
<dbReference type="SUPFAM" id="SSF47384">
    <property type="entry name" value="Homodimeric domain of signal transducing histidine kinase"/>
    <property type="match status" value="1"/>
</dbReference>
<feature type="transmembrane region" description="Helical" evidence="11">
    <location>
        <begin position="12"/>
        <end position="37"/>
    </location>
</feature>
<keyword evidence="10 11" id="KW-0472">Membrane</keyword>
<dbReference type="PANTHER" id="PTHR45436">
    <property type="entry name" value="SENSOR HISTIDINE KINASE YKOH"/>
    <property type="match status" value="1"/>
</dbReference>
<accession>A0ABW4S2H5</accession>
<evidence type="ECO:0000313" key="14">
    <source>
        <dbReference type="EMBL" id="MFD1911298.1"/>
    </source>
</evidence>
<dbReference type="InterPro" id="IPR036890">
    <property type="entry name" value="HATPase_C_sf"/>
</dbReference>
<evidence type="ECO:0000259" key="13">
    <source>
        <dbReference type="PROSITE" id="PS50885"/>
    </source>
</evidence>
<dbReference type="InterPro" id="IPR005467">
    <property type="entry name" value="His_kinase_dom"/>
</dbReference>
<comment type="subcellular location">
    <subcellularLocation>
        <location evidence="2">Membrane</location>
        <topology evidence="2">Multi-pass membrane protein</topology>
    </subcellularLocation>
</comment>